<dbReference type="Proteomes" id="UP000525389">
    <property type="component" value="Unassembled WGS sequence"/>
</dbReference>
<evidence type="ECO:0000259" key="2">
    <source>
        <dbReference type="Pfam" id="PF00582"/>
    </source>
</evidence>
<protein>
    <submittedName>
        <fullName evidence="3">Nucleotide-binding universal stress UspA family protein</fullName>
    </submittedName>
</protein>
<evidence type="ECO:0000313" key="3">
    <source>
        <dbReference type="EMBL" id="MBB5235772.1"/>
    </source>
</evidence>
<dbReference type="RefSeq" id="WP_184031315.1">
    <property type="nucleotide sequence ID" value="NZ_JACHFN010000015.1"/>
</dbReference>
<dbReference type="Pfam" id="PF00582">
    <property type="entry name" value="Usp"/>
    <property type="match status" value="1"/>
</dbReference>
<dbReference type="PANTHER" id="PTHR46268:SF6">
    <property type="entry name" value="UNIVERSAL STRESS PROTEIN UP12"/>
    <property type="match status" value="1"/>
</dbReference>
<evidence type="ECO:0000313" key="4">
    <source>
        <dbReference type="Proteomes" id="UP000525389"/>
    </source>
</evidence>
<dbReference type="PANTHER" id="PTHR46268">
    <property type="entry name" value="STRESS RESPONSE PROTEIN NHAX"/>
    <property type="match status" value="1"/>
</dbReference>
<evidence type="ECO:0000256" key="1">
    <source>
        <dbReference type="ARBA" id="ARBA00008791"/>
    </source>
</evidence>
<gene>
    <name evidence="3" type="ORF">HNQ09_003233</name>
</gene>
<accession>A0A7W8GHK2</accession>
<dbReference type="InterPro" id="IPR014729">
    <property type="entry name" value="Rossmann-like_a/b/a_fold"/>
</dbReference>
<dbReference type="AlphaFoldDB" id="A0A7W8GHK2"/>
<reference evidence="3 4" key="1">
    <citation type="submission" date="2020-08" db="EMBL/GenBank/DDBJ databases">
        <title>Genomic Encyclopedia of Type Strains, Phase IV (KMG-IV): sequencing the most valuable type-strain genomes for metagenomic binning, comparative biology and taxonomic classification.</title>
        <authorList>
            <person name="Goeker M."/>
        </authorList>
    </citation>
    <scope>NUCLEOTIDE SEQUENCE [LARGE SCALE GENOMIC DNA]</scope>
    <source>
        <strain evidence="3 4">DSM 101791</strain>
    </source>
</reference>
<keyword evidence="4" id="KW-1185">Reference proteome</keyword>
<dbReference type="PRINTS" id="PR01438">
    <property type="entry name" value="UNVRSLSTRESS"/>
</dbReference>
<sequence length="170" mass="17975">MTDPLIFTAARGEASGTDAAPEGSSFQRILIGTDFSATADHALELARTRFPGARRRLVHVTDARVTATPDLMGGLTPASLDPSLLHTLEDADASRLARLVQEGEESELLVGDPVTGLLDAAARWEADLIVVGTHSRGAIEHFFVGSSAEKLVARSPLPVLTVRLPGEATR</sequence>
<dbReference type="CDD" id="cd00293">
    <property type="entry name" value="USP-like"/>
    <property type="match status" value="1"/>
</dbReference>
<organism evidence="3 4">
    <name type="scientific">Deinococcus budaensis</name>
    <dbReference type="NCBI Taxonomy" id="1665626"/>
    <lineage>
        <taxon>Bacteria</taxon>
        <taxon>Thermotogati</taxon>
        <taxon>Deinococcota</taxon>
        <taxon>Deinococci</taxon>
        <taxon>Deinococcales</taxon>
        <taxon>Deinococcaceae</taxon>
        <taxon>Deinococcus</taxon>
    </lineage>
</organism>
<proteinExistence type="inferred from homology"/>
<dbReference type="InterPro" id="IPR006015">
    <property type="entry name" value="Universal_stress_UspA"/>
</dbReference>
<comment type="caution">
    <text evidence="3">The sequence shown here is derived from an EMBL/GenBank/DDBJ whole genome shotgun (WGS) entry which is preliminary data.</text>
</comment>
<feature type="domain" description="UspA" evidence="2">
    <location>
        <begin position="26"/>
        <end position="163"/>
    </location>
</feature>
<dbReference type="EMBL" id="JACHFN010000015">
    <property type="protein sequence ID" value="MBB5235772.1"/>
    <property type="molecule type" value="Genomic_DNA"/>
</dbReference>
<comment type="similarity">
    <text evidence="1">Belongs to the universal stress protein A family.</text>
</comment>
<dbReference type="InterPro" id="IPR006016">
    <property type="entry name" value="UspA"/>
</dbReference>
<dbReference type="Gene3D" id="3.40.50.620">
    <property type="entry name" value="HUPs"/>
    <property type="match status" value="1"/>
</dbReference>
<dbReference type="SUPFAM" id="SSF52402">
    <property type="entry name" value="Adenine nucleotide alpha hydrolases-like"/>
    <property type="match status" value="1"/>
</dbReference>
<name>A0A7W8GHK2_9DEIO</name>